<dbReference type="AlphaFoldDB" id="A0AAX6H6R5"/>
<dbReference type="Proteomes" id="UP001140949">
    <property type="component" value="Unassembled WGS sequence"/>
</dbReference>
<evidence type="ECO:0000313" key="3">
    <source>
        <dbReference type="Proteomes" id="UP001140949"/>
    </source>
</evidence>
<name>A0AAX6H6R5_IRIPA</name>
<keyword evidence="1" id="KW-1133">Transmembrane helix</keyword>
<proteinExistence type="predicted"/>
<reference evidence="2" key="2">
    <citation type="submission" date="2023-04" db="EMBL/GenBank/DDBJ databases">
        <authorList>
            <person name="Bruccoleri R.E."/>
            <person name="Oakeley E.J."/>
            <person name="Faust A.-M."/>
            <person name="Dessus-Babus S."/>
            <person name="Altorfer M."/>
            <person name="Burckhardt D."/>
            <person name="Oertli M."/>
            <person name="Naumann U."/>
            <person name="Petersen F."/>
            <person name="Wong J."/>
        </authorList>
    </citation>
    <scope>NUCLEOTIDE SEQUENCE</scope>
    <source>
        <strain evidence="2">GSM-AAB239-AS_SAM_17_03QT</strain>
        <tissue evidence="2">Leaf</tissue>
    </source>
</reference>
<organism evidence="2 3">
    <name type="scientific">Iris pallida</name>
    <name type="common">Sweet iris</name>
    <dbReference type="NCBI Taxonomy" id="29817"/>
    <lineage>
        <taxon>Eukaryota</taxon>
        <taxon>Viridiplantae</taxon>
        <taxon>Streptophyta</taxon>
        <taxon>Embryophyta</taxon>
        <taxon>Tracheophyta</taxon>
        <taxon>Spermatophyta</taxon>
        <taxon>Magnoliopsida</taxon>
        <taxon>Liliopsida</taxon>
        <taxon>Asparagales</taxon>
        <taxon>Iridaceae</taxon>
        <taxon>Iridoideae</taxon>
        <taxon>Irideae</taxon>
        <taxon>Iris</taxon>
    </lineage>
</organism>
<accession>A0AAX6H6R5</accession>
<keyword evidence="1" id="KW-0812">Transmembrane</keyword>
<dbReference type="EMBL" id="JANAVB010012415">
    <property type="protein sequence ID" value="KAJ6836125.1"/>
    <property type="molecule type" value="Genomic_DNA"/>
</dbReference>
<comment type="caution">
    <text evidence="2">The sequence shown here is derived from an EMBL/GenBank/DDBJ whole genome shotgun (WGS) entry which is preliminary data.</text>
</comment>
<feature type="transmembrane region" description="Helical" evidence="1">
    <location>
        <begin position="20"/>
        <end position="44"/>
    </location>
</feature>
<keyword evidence="3" id="KW-1185">Reference proteome</keyword>
<gene>
    <name evidence="2" type="ORF">M6B38_328520</name>
</gene>
<protein>
    <submittedName>
        <fullName evidence="2">Uncharacterized protein</fullName>
    </submittedName>
</protein>
<evidence type="ECO:0000256" key="1">
    <source>
        <dbReference type="SAM" id="Phobius"/>
    </source>
</evidence>
<reference evidence="2" key="1">
    <citation type="journal article" date="2023" name="GigaByte">
        <title>Genome assembly of the bearded iris, Iris pallida Lam.</title>
        <authorList>
            <person name="Bruccoleri R.E."/>
            <person name="Oakeley E.J."/>
            <person name="Faust A.M.E."/>
            <person name="Altorfer M."/>
            <person name="Dessus-Babus S."/>
            <person name="Burckhardt D."/>
            <person name="Oertli M."/>
            <person name="Naumann U."/>
            <person name="Petersen F."/>
            <person name="Wong J."/>
        </authorList>
    </citation>
    <scope>NUCLEOTIDE SEQUENCE</scope>
    <source>
        <strain evidence="2">GSM-AAB239-AS_SAM_17_03QT</strain>
    </source>
</reference>
<keyword evidence="1" id="KW-0472">Membrane</keyword>
<evidence type="ECO:0000313" key="2">
    <source>
        <dbReference type="EMBL" id="KAJ6836125.1"/>
    </source>
</evidence>
<sequence length="57" mass="6372">MPEDLFGHLTGALRVLKCMIRVFSVSILQLLLTLLVLVTTISVYHCLEEGSFKFGAF</sequence>